<dbReference type="RefSeq" id="WP_332519021.1">
    <property type="nucleotide sequence ID" value="NZ_JANRHA010000001.1"/>
</dbReference>
<dbReference type="Pfam" id="PF16571">
    <property type="entry name" value="FBP_C"/>
    <property type="match status" value="1"/>
</dbReference>
<organism evidence="2 3">
    <name type="scientific">Speluncibacter jeojiensis</name>
    <dbReference type="NCBI Taxonomy" id="2710754"/>
    <lineage>
        <taxon>Bacteria</taxon>
        <taxon>Bacillati</taxon>
        <taxon>Actinomycetota</taxon>
        <taxon>Actinomycetes</taxon>
        <taxon>Mycobacteriales</taxon>
        <taxon>Speluncibacteraceae</taxon>
        <taxon>Speluncibacter</taxon>
    </lineage>
</organism>
<sequence>MTRDEVRGAIVNMDPPGGRVRLPTWFDEIAWHKLEYLGWRDQRSPMRAYLVAEVDGAAAGALLRQVPSRAELGSRAMMCDLCRFTRRFNEVAVFTARRASRDKRQRLSGRGLHLCTGLDCNVNVNSKTHLGPLDPTLDELIAARRDGLHVRTAAFLGRTTRG</sequence>
<accession>A0A9X4RBZ2</accession>
<protein>
    <submittedName>
        <fullName evidence="2">FBP domain-containing protein</fullName>
    </submittedName>
</protein>
<reference evidence="2" key="1">
    <citation type="submission" date="2022-08" db="EMBL/GenBank/DDBJ databases">
        <title>Genome analysis of Corynebacteriales strain.</title>
        <authorList>
            <person name="Lee S.D."/>
        </authorList>
    </citation>
    <scope>NUCLEOTIDE SEQUENCE</scope>
    <source>
        <strain evidence="2">D3-21</strain>
    </source>
</reference>
<evidence type="ECO:0000313" key="2">
    <source>
        <dbReference type="EMBL" id="MDG3013265.1"/>
    </source>
</evidence>
<evidence type="ECO:0000259" key="1">
    <source>
        <dbReference type="Pfam" id="PF16571"/>
    </source>
</evidence>
<proteinExistence type="predicted"/>
<dbReference type="AlphaFoldDB" id="A0A9X4RBZ2"/>
<gene>
    <name evidence="2" type="ORF">NVS88_01690</name>
</gene>
<name>A0A9X4RBZ2_9ACTN</name>
<feature type="domain" description="Elongation factor G-binding protein C-terminal treble-clef zinc-finger" evidence="1">
    <location>
        <begin position="5"/>
        <end position="158"/>
    </location>
</feature>
<evidence type="ECO:0000313" key="3">
    <source>
        <dbReference type="Proteomes" id="UP001152755"/>
    </source>
</evidence>
<dbReference type="InterPro" id="IPR032330">
    <property type="entry name" value="EF-G-binding_C"/>
</dbReference>
<dbReference type="Proteomes" id="UP001152755">
    <property type="component" value="Unassembled WGS sequence"/>
</dbReference>
<keyword evidence="3" id="KW-1185">Reference proteome</keyword>
<dbReference type="EMBL" id="JANRHA010000001">
    <property type="protein sequence ID" value="MDG3013265.1"/>
    <property type="molecule type" value="Genomic_DNA"/>
</dbReference>
<comment type="caution">
    <text evidence="2">The sequence shown here is derived from an EMBL/GenBank/DDBJ whole genome shotgun (WGS) entry which is preliminary data.</text>
</comment>